<sequence>STTCLVFSSPFAIWCYENLGLKCGNLFTSYSLFHDDDKNCVVKDFDLDTPLSKVDVTYAMRSHCNGIICIASPQTILLCNPAIKECRTLPKTCLCLADDGFVRLGMGFNHDSKANDYKFVRFGYDTRLRNEMGNFVKRAEIYSMRKDAWREIGIDLNFVGLPSRHTQFFCKGVFYWFMETCEYFIVSFNMFDEVFRSIPLPNNFHVIRKDHRTKLALWNASVALFLCHCERQFTDTIEVWVMDNCSSDVQGSCSWRKTLIIGPLVDIGAPLIFLKNDEILMKASDGSLILYNPRTQRHTKITSIQAANGNPHCEFSYVQSLVSVQGGSRYHS</sequence>
<dbReference type="OrthoDB" id="1644187at2759"/>
<keyword evidence="3" id="KW-1185">Reference proteome</keyword>
<feature type="domain" description="F-box associated beta-propeller type 1" evidence="1">
    <location>
        <begin position="52"/>
        <end position="324"/>
    </location>
</feature>
<dbReference type="InterPro" id="IPR011043">
    <property type="entry name" value="Gal_Oxase/kelch_b-propeller"/>
</dbReference>
<dbReference type="EMBL" id="JXTC01000539">
    <property type="protein sequence ID" value="PON47167.1"/>
    <property type="molecule type" value="Genomic_DNA"/>
</dbReference>
<feature type="non-terminal residue" evidence="2">
    <location>
        <position position="1"/>
    </location>
</feature>
<name>A0A2P5BEF1_TREOI</name>
<dbReference type="PANTHER" id="PTHR31672">
    <property type="entry name" value="BNACNNG10540D PROTEIN"/>
    <property type="match status" value="1"/>
</dbReference>
<dbReference type="InterPro" id="IPR017451">
    <property type="entry name" value="F-box-assoc_interact_dom"/>
</dbReference>
<comment type="caution">
    <text evidence="2">The sequence shown here is derived from an EMBL/GenBank/DDBJ whole genome shotgun (WGS) entry which is preliminary data.</text>
</comment>
<dbReference type="STRING" id="63057.A0A2P5BEF1"/>
<evidence type="ECO:0000259" key="1">
    <source>
        <dbReference type="Pfam" id="PF07734"/>
    </source>
</evidence>
<protein>
    <submittedName>
        <fullName evidence="2">F-box associated domain, type</fullName>
    </submittedName>
</protein>
<dbReference type="NCBIfam" id="TIGR01640">
    <property type="entry name" value="F_box_assoc_1"/>
    <property type="match status" value="1"/>
</dbReference>
<dbReference type="InParanoid" id="A0A2P5BEF1"/>
<dbReference type="Pfam" id="PF07734">
    <property type="entry name" value="FBA_1"/>
    <property type="match status" value="1"/>
</dbReference>
<dbReference type="SUPFAM" id="SSF50965">
    <property type="entry name" value="Galactose oxidase, central domain"/>
    <property type="match status" value="1"/>
</dbReference>
<evidence type="ECO:0000313" key="3">
    <source>
        <dbReference type="Proteomes" id="UP000237000"/>
    </source>
</evidence>
<reference evidence="3" key="1">
    <citation type="submission" date="2016-06" db="EMBL/GenBank/DDBJ databases">
        <title>Parallel loss of symbiosis genes in relatives of nitrogen-fixing non-legume Parasponia.</title>
        <authorList>
            <person name="Van Velzen R."/>
            <person name="Holmer R."/>
            <person name="Bu F."/>
            <person name="Rutten L."/>
            <person name="Van Zeijl A."/>
            <person name="Liu W."/>
            <person name="Santuari L."/>
            <person name="Cao Q."/>
            <person name="Sharma T."/>
            <person name="Shen D."/>
            <person name="Roswanjaya Y."/>
            <person name="Wardhani T."/>
            <person name="Kalhor M.S."/>
            <person name="Jansen J."/>
            <person name="Van den Hoogen J."/>
            <person name="Gungor B."/>
            <person name="Hartog M."/>
            <person name="Hontelez J."/>
            <person name="Verver J."/>
            <person name="Yang W.-C."/>
            <person name="Schijlen E."/>
            <person name="Repin R."/>
            <person name="Schilthuizen M."/>
            <person name="Schranz E."/>
            <person name="Heidstra R."/>
            <person name="Miyata K."/>
            <person name="Fedorova E."/>
            <person name="Kohlen W."/>
            <person name="Bisseling T."/>
            <person name="Smit S."/>
            <person name="Geurts R."/>
        </authorList>
    </citation>
    <scope>NUCLEOTIDE SEQUENCE [LARGE SCALE GENOMIC DNA]</scope>
    <source>
        <strain evidence="3">cv. RG33-2</strain>
    </source>
</reference>
<dbReference type="Proteomes" id="UP000237000">
    <property type="component" value="Unassembled WGS sequence"/>
</dbReference>
<proteinExistence type="predicted"/>
<evidence type="ECO:0000313" key="2">
    <source>
        <dbReference type="EMBL" id="PON47167.1"/>
    </source>
</evidence>
<dbReference type="AlphaFoldDB" id="A0A2P5BEF1"/>
<gene>
    <name evidence="2" type="ORF">TorRG33x02_324010</name>
</gene>
<dbReference type="InterPro" id="IPR006527">
    <property type="entry name" value="F-box-assoc_dom_typ1"/>
</dbReference>
<organism evidence="2 3">
    <name type="scientific">Trema orientale</name>
    <name type="common">Charcoal tree</name>
    <name type="synonym">Celtis orientalis</name>
    <dbReference type="NCBI Taxonomy" id="63057"/>
    <lineage>
        <taxon>Eukaryota</taxon>
        <taxon>Viridiplantae</taxon>
        <taxon>Streptophyta</taxon>
        <taxon>Embryophyta</taxon>
        <taxon>Tracheophyta</taxon>
        <taxon>Spermatophyta</taxon>
        <taxon>Magnoliopsida</taxon>
        <taxon>eudicotyledons</taxon>
        <taxon>Gunneridae</taxon>
        <taxon>Pentapetalae</taxon>
        <taxon>rosids</taxon>
        <taxon>fabids</taxon>
        <taxon>Rosales</taxon>
        <taxon>Cannabaceae</taxon>
        <taxon>Trema</taxon>
    </lineage>
</organism>
<accession>A0A2P5BEF1</accession>
<dbReference type="PANTHER" id="PTHR31672:SF13">
    <property type="entry name" value="F-BOX PROTEIN CPR30-LIKE"/>
    <property type="match status" value="1"/>
</dbReference>
<dbReference type="InterPro" id="IPR050796">
    <property type="entry name" value="SCF_F-box_component"/>
</dbReference>